<feature type="transmembrane region" description="Helical" evidence="1">
    <location>
        <begin position="31"/>
        <end position="51"/>
    </location>
</feature>
<evidence type="ECO:0000313" key="3">
    <source>
        <dbReference type="EMBL" id="PIT93797.1"/>
    </source>
</evidence>
<name>A0A2M6WLZ9_9BACT</name>
<accession>A0A2M6WLZ9</accession>
<dbReference type="InterPro" id="IPR000620">
    <property type="entry name" value="EamA_dom"/>
</dbReference>
<reference evidence="4" key="1">
    <citation type="submission" date="2017-09" db="EMBL/GenBank/DDBJ databases">
        <title>Depth-based differentiation of microbial function through sediment-hosted aquifers and enrichment of novel symbionts in the deep terrestrial subsurface.</title>
        <authorList>
            <person name="Probst A.J."/>
            <person name="Ladd B."/>
            <person name="Jarett J.K."/>
            <person name="Geller-Mcgrath D.E."/>
            <person name="Sieber C.M.K."/>
            <person name="Emerson J.B."/>
            <person name="Anantharaman K."/>
            <person name="Thomas B.C."/>
            <person name="Malmstrom R."/>
            <person name="Stieglmeier M."/>
            <person name="Klingl A."/>
            <person name="Woyke T."/>
            <person name="Ryan C.M."/>
            <person name="Banfield J.F."/>
        </authorList>
    </citation>
    <scope>NUCLEOTIDE SEQUENCE [LARGE SCALE GENOMIC DNA]</scope>
</reference>
<keyword evidence="1" id="KW-0472">Membrane</keyword>
<sequence length="316" mass="35838">MWLLISILGYFLNAGVYVADKHFLSKKIHSSIAYAFYVGIWSVGNVVFLWWQPFFPAWPWLVIDLAAGLLFLWALVAWYKALHQSDATKVVPIVGAFVPIFSFIFSYFFFGHALNGREFLAFLILIAGGVLISLKQKKASRWRLFCDKIKILFGSKSAELHPTRRLILNSVISAFIFAAYYVLIKYIYLHQPFLGSFVWTRIGSFLGALLLILPERNWKIIFEPARKKEAIKNLSLFLGVRLLAVIAFILINYAISLGNVALVNALQGAQYLFLIIIVLFLSESYPDILKEEMSKAVLVQKFIGVVLVGVGLYILV</sequence>
<protein>
    <recommendedName>
        <fullName evidence="2">EamA domain-containing protein</fullName>
    </recommendedName>
</protein>
<dbReference type="AlphaFoldDB" id="A0A2M6WLZ9"/>
<evidence type="ECO:0000313" key="4">
    <source>
        <dbReference type="Proteomes" id="UP000229335"/>
    </source>
</evidence>
<feature type="transmembrane region" description="Helical" evidence="1">
    <location>
        <begin position="166"/>
        <end position="188"/>
    </location>
</feature>
<keyword evidence="1" id="KW-1133">Transmembrane helix</keyword>
<feature type="transmembrane region" description="Helical" evidence="1">
    <location>
        <begin position="194"/>
        <end position="213"/>
    </location>
</feature>
<feature type="transmembrane region" description="Helical" evidence="1">
    <location>
        <begin position="234"/>
        <end position="255"/>
    </location>
</feature>
<feature type="transmembrane region" description="Helical" evidence="1">
    <location>
        <begin position="116"/>
        <end position="134"/>
    </location>
</feature>
<dbReference type="EMBL" id="PFAS01000040">
    <property type="protein sequence ID" value="PIT93797.1"/>
    <property type="molecule type" value="Genomic_DNA"/>
</dbReference>
<feature type="transmembrane region" description="Helical" evidence="1">
    <location>
        <begin position="90"/>
        <end position="110"/>
    </location>
</feature>
<dbReference type="PANTHER" id="PTHR22911">
    <property type="entry name" value="ACYL-MALONYL CONDENSING ENZYME-RELATED"/>
    <property type="match status" value="1"/>
</dbReference>
<dbReference type="PANTHER" id="PTHR22911:SF137">
    <property type="entry name" value="SOLUTE CARRIER FAMILY 35 MEMBER G2-RELATED"/>
    <property type="match status" value="1"/>
</dbReference>
<evidence type="ECO:0000259" key="2">
    <source>
        <dbReference type="Pfam" id="PF00892"/>
    </source>
</evidence>
<dbReference type="Proteomes" id="UP000229335">
    <property type="component" value="Unassembled WGS sequence"/>
</dbReference>
<feature type="transmembrane region" description="Helical" evidence="1">
    <location>
        <begin position="293"/>
        <end position="315"/>
    </location>
</feature>
<gene>
    <name evidence="3" type="ORF">COU00_02390</name>
</gene>
<dbReference type="InterPro" id="IPR037185">
    <property type="entry name" value="EmrE-like"/>
</dbReference>
<feature type="transmembrane region" description="Helical" evidence="1">
    <location>
        <begin position="261"/>
        <end position="281"/>
    </location>
</feature>
<dbReference type="Gene3D" id="1.10.3730.20">
    <property type="match status" value="1"/>
</dbReference>
<dbReference type="GO" id="GO:0016020">
    <property type="term" value="C:membrane"/>
    <property type="evidence" value="ECO:0007669"/>
    <property type="project" value="InterPro"/>
</dbReference>
<organism evidence="3 4">
    <name type="scientific">Candidatus Falkowbacteria bacterium CG10_big_fil_rev_8_21_14_0_10_43_11</name>
    <dbReference type="NCBI Taxonomy" id="1974568"/>
    <lineage>
        <taxon>Bacteria</taxon>
        <taxon>Candidatus Falkowiibacteriota</taxon>
    </lineage>
</organism>
<feature type="domain" description="EamA" evidence="2">
    <location>
        <begin position="2"/>
        <end position="133"/>
    </location>
</feature>
<comment type="caution">
    <text evidence="3">The sequence shown here is derived from an EMBL/GenBank/DDBJ whole genome shotgun (WGS) entry which is preliminary data.</text>
</comment>
<proteinExistence type="predicted"/>
<feature type="transmembrane region" description="Helical" evidence="1">
    <location>
        <begin position="57"/>
        <end position="78"/>
    </location>
</feature>
<keyword evidence="1" id="KW-0812">Transmembrane</keyword>
<dbReference type="Pfam" id="PF00892">
    <property type="entry name" value="EamA"/>
    <property type="match status" value="1"/>
</dbReference>
<dbReference type="SUPFAM" id="SSF103481">
    <property type="entry name" value="Multidrug resistance efflux transporter EmrE"/>
    <property type="match status" value="1"/>
</dbReference>
<evidence type="ECO:0000256" key="1">
    <source>
        <dbReference type="SAM" id="Phobius"/>
    </source>
</evidence>